<sequence>MLKPTITISDDIQMAYFNIENARAIQWCVIQACHNSQEPHVLRLLPFLDAYFLEMEEVEQKLKALYDIEQNKQGFCSASLAMRAHRALNSLDEGYWRDVAETVPNESLVAKQTDNYILGSLQGINNLIRASSKLMESVMSNPINKAA</sequence>
<organism evidence="1 2">
    <name type="scientific">Paraglaciecola hydrolytica</name>
    <dbReference type="NCBI Taxonomy" id="1799789"/>
    <lineage>
        <taxon>Bacteria</taxon>
        <taxon>Pseudomonadati</taxon>
        <taxon>Pseudomonadota</taxon>
        <taxon>Gammaproteobacteria</taxon>
        <taxon>Alteromonadales</taxon>
        <taxon>Alteromonadaceae</taxon>
        <taxon>Paraglaciecola</taxon>
    </lineage>
</organism>
<dbReference type="STRING" id="1799789.AX660_12390"/>
<evidence type="ECO:0000313" key="2">
    <source>
        <dbReference type="Proteomes" id="UP000070299"/>
    </source>
</evidence>
<dbReference type="AlphaFoldDB" id="A0A136A149"/>
<proteinExistence type="predicted"/>
<dbReference type="RefSeq" id="WP_068375892.1">
    <property type="nucleotide sequence ID" value="NZ_LSNE01000005.1"/>
</dbReference>
<keyword evidence="2" id="KW-1185">Reference proteome</keyword>
<gene>
    <name evidence="1" type="ORF">AX660_12390</name>
</gene>
<dbReference type="EMBL" id="LSNE01000005">
    <property type="protein sequence ID" value="KXI28968.1"/>
    <property type="molecule type" value="Genomic_DNA"/>
</dbReference>
<evidence type="ECO:0000313" key="1">
    <source>
        <dbReference type="EMBL" id="KXI28968.1"/>
    </source>
</evidence>
<protein>
    <submittedName>
        <fullName evidence="1">Uncharacterized protein</fullName>
    </submittedName>
</protein>
<accession>A0A136A149</accession>
<dbReference type="Proteomes" id="UP000070299">
    <property type="component" value="Unassembled WGS sequence"/>
</dbReference>
<name>A0A136A149_9ALTE</name>
<reference evidence="2" key="1">
    <citation type="submission" date="2016-02" db="EMBL/GenBank/DDBJ databases">
        <authorList>
            <person name="Schultz-Johansen M."/>
            <person name="Glaring M.A."/>
            <person name="Bech P.K."/>
            <person name="Stougaard P."/>
        </authorList>
    </citation>
    <scope>NUCLEOTIDE SEQUENCE [LARGE SCALE GENOMIC DNA]</scope>
    <source>
        <strain evidence="2">S66</strain>
    </source>
</reference>
<comment type="caution">
    <text evidence="1">The sequence shown here is derived from an EMBL/GenBank/DDBJ whole genome shotgun (WGS) entry which is preliminary data.</text>
</comment>